<reference evidence="2 3" key="1">
    <citation type="submission" date="2020-01" db="EMBL/GenBank/DDBJ databases">
        <authorList>
            <consortium name="DOE Joint Genome Institute"/>
            <person name="Haridas S."/>
            <person name="Albert R."/>
            <person name="Binder M."/>
            <person name="Bloem J."/>
            <person name="Labutti K."/>
            <person name="Salamov A."/>
            <person name="Andreopoulos B."/>
            <person name="Baker S.E."/>
            <person name="Barry K."/>
            <person name="Bills G."/>
            <person name="Bluhm B.H."/>
            <person name="Cannon C."/>
            <person name="Castanera R."/>
            <person name="Culley D.E."/>
            <person name="Daum C."/>
            <person name="Ezra D."/>
            <person name="Gonzalez J.B."/>
            <person name="Henrissat B."/>
            <person name="Kuo A."/>
            <person name="Liang C."/>
            <person name="Lipzen A."/>
            <person name="Lutzoni F."/>
            <person name="Magnuson J."/>
            <person name="Mondo S."/>
            <person name="Nolan M."/>
            <person name="Ohm R."/>
            <person name="Pangilinan J."/>
            <person name="Park H.-J.H."/>
            <person name="Ramirez L."/>
            <person name="Alfaro M."/>
            <person name="Sun H."/>
            <person name="Tritt A."/>
            <person name="Yoshinaga Y."/>
            <person name="Zwiers L.-H.L."/>
            <person name="Turgeon B.G."/>
            <person name="Goodwin S.B."/>
            <person name="Spatafora J.W."/>
            <person name="Crous P.W."/>
            <person name="Grigoriev I.V."/>
        </authorList>
    </citation>
    <scope>NUCLEOTIDE SEQUENCE [LARGE SCALE GENOMIC DNA]</scope>
    <source>
        <strain evidence="2 3">CBS 611.86</strain>
    </source>
</reference>
<dbReference type="EMBL" id="JAADJZ010000008">
    <property type="protein sequence ID" value="KAF2873278.1"/>
    <property type="molecule type" value="Genomic_DNA"/>
</dbReference>
<dbReference type="AlphaFoldDB" id="A0A7C8MA34"/>
<dbReference type="Proteomes" id="UP000481861">
    <property type="component" value="Unassembled WGS sequence"/>
</dbReference>
<feature type="region of interest" description="Disordered" evidence="1">
    <location>
        <begin position="92"/>
        <end position="129"/>
    </location>
</feature>
<name>A0A7C8MA34_9PLEO</name>
<accession>A0A7C8MA34</accession>
<protein>
    <submittedName>
        <fullName evidence="2">Uncharacterized protein</fullName>
    </submittedName>
</protein>
<evidence type="ECO:0000313" key="2">
    <source>
        <dbReference type="EMBL" id="KAF2873278.1"/>
    </source>
</evidence>
<evidence type="ECO:0000256" key="1">
    <source>
        <dbReference type="SAM" id="MobiDB-lite"/>
    </source>
</evidence>
<evidence type="ECO:0000313" key="3">
    <source>
        <dbReference type="Proteomes" id="UP000481861"/>
    </source>
</evidence>
<sequence>MPASGVCRSAAASPRDINHRDRVMATSRLSPTRRGHASTDPARSPQLPLIALRPRARQRRLIASLQFGMRPTVGHSRKHFFVDSGRDRADHALEKHGRSNSSKANVDRRDRQHAMPLTPRGAGTLRHSSSWLSRHRNAEANGWRGASNTGRRRRRLHASPPAVQLRNGRGCCHRYNRTAVSRSWLPSCLPRRLPDVSGPQSESKRREDVKLAAAIGQHAETLAGPGTKATNCLRLVTRPATAIPCTPEPVSARLSTPVQGSTMLAVGELCRRHVRWLRPARLLAAWGGHAISGPCRRETKYGLPRAA</sequence>
<keyword evidence="3" id="KW-1185">Reference proteome</keyword>
<organism evidence="2 3">
    <name type="scientific">Massariosphaeria phaeospora</name>
    <dbReference type="NCBI Taxonomy" id="100035"/>
    <lineage>
        <taxon>Eukaryota</taxon>
        <taxon>Fungi</taxon>
        <taxon>Dikarya</taxon>
        <taxon>Ascomycota</taxon>
        <taxon>Pezizomycotina</taxon>
        <taxon>Dothideomycetes</taxon>
        <taxon>Pleosporomycetidae</taxon>
        <taxon>Pleosporales</taxon>
        <taxon>Pleosporales incertae sedis</taxon>
        <taxon>Massariosphaeria</taxon>
    </lineage>
</organism>
<comment type="caution">
    <text evidence="2">The sequence shown here is derived from an EMBL/GenBank/DDBJ whole genome shotgun (WGS) entry which is preliminary data.</text>
</comment>
<proteinExistence type="predicted"/>
<gene>
    <name evidence="2" type="ORF">BDV95DRAFT_593623</name>
</gene>
<feature type="region of interest" description="Disordered" evidence="1">
    <location>
        <begin position="1"/>
        <end position="46"/>
    </location>
</feature>